<sequence length="116" mass="13586">MREQIIKYVGSEYNTKEEHPWRKYPDYVVLRHNDNNKWYALIMNVPKYHLGLTGNDEVDVINVKCPSVMIGNLRQSAGYLPAYHMNKDSWITIVLDGTVSMKEICDLIDQSYFLTQ</sequence>
<dbReference type="OrthoDB" id="3194910at2"/>
<dbReference type="InterPro" id="IPR038056">
    <property type="entry name" value="YjbR-like_sf"/>
</dbReference>
<dbReference type="Pfam" id="PF04237">
    <property type="entry name" value="YjbR"/>
    <property type="match status" value="1"/>
</dbReference>
<keyword evidence="2" id="KW-1185">Reference proteome</keyword>
<dbReference type="AlphaFoldDB" id="A0A1R0FB22"/>
<dbReference type="Gene3D" id="3.90.1150.30">
    <property type="match status" value="1"/>
</dbReference>
<comment type="caution">
    <text evidence="1">The sequence shown here is derived from an EMBL/GenBank/DDBJ whole genome shotgun (WGS) entry which is preliminary data.</text>
</comment>
<name>A0A1R0FB22_9HYPH</name>
<protein>
    <submittedName>
        <fullName evidence="1">Putative DNA-binding protein, MmcQ/YjbR family</fullName>
    </submittedName>
</protein>
<accession>A0A1R0FB22</accession>
<dbReference type="RefSeq" id="WP_075869265.1">
    <property type="nucleotide sequence ID" value="NZ_JAMBKA010000010.1"/>
</dbReference>
<reference evidence="1 2" key="1">
    <citation type="submission" date="2016-12" db="EMBL/GenBank/DDBJ databases">
        <title>Comparative genomics of Bartonella apis.</title>
        <authorList>
            <person name="Engel P."/>
        </authorList>
    </citation>
    <scope>NUCLEOTIDE SEQUENCE [LARGE SCALE GENOMIC DNA]</scope>
    <source>
        <strain evidence="1 2">PEB0149</strain>
    </source>
</reference>
<dbReference type="Proteomes" id="UP000187344">
    <property type="component" value="Unassembled WGS sequence"/>
</dbReference>
<evidence type="ECO:0000313" key="2">
    <source>
        <dbReference type="Proteomes" id="UP000187344"/>
    </source>
</evidence>
<evidence type="ECO:0000313" key="1">
    <source>
        <dbReference type="EMBL" id="OLY44092.1"/>
    </source>
</evidence>
<dbReference type="PANTHER" id="PTHR35145">
    <property type="entry name" value="CYTOPLASMIC PROTEIN-RELATED"/>
    <property type="match status" value="1"/>
</dbReference>
<keyword evidence="1" id="KW-0238">DNA-binding</keyword>
<gene>
    <name evidence="1" type="ORF">PEB0149_015480</name>
</gene>
<dbReference type="PANTHER" id="PTHR35145:SF1">
    <property type="entry name" value="CYTOPLASMIC PROTEIN"/>
    <property type="match status" value="1"/>
</dbReference>
<dbReference type="SUPFAM" id="SSF142906">
    <property type="entry name" value="YjbR-like"/>
    <property type="match status" value="1"/>
</dbReference>
<proteinExistence type="predicted"/>
<organism evidence="1 2">
    <name type="scientific">Bartonella apis</name>
    <dbReference type="NCBI Taxonomy" id="1686310"/>
    <lineage>
        <taxon>Bacteria</taxon>
        <taxon>Pseudomonadati</taxon>
        <taxon>Pseudomonadota</taxon>
        <taxon>Alphaproteobacteria</taxon>
        <taxon>Hyphomicrobiales</taxon>
        <taxon>Bartonellaceae</taxon>
        <taxon>Bartonella</taxon>
    </lineage>
</organism>
<dbReference type="InterPro" id="IPR007351">
    <property type="entry name" value="YjbR"/>
</dbReference>
<dbReference type="GO" id="GO:0003677">
    <property type="term" value="F:DNA binding"/>
    <property type="evidence" value="ECO:0007669"/>
    <property type="project" value="UniProtKB-KW"/>
</dbReference>
<dbReference type="EMBL" id="LXYT01000001">
    <property type="protein sequence ID" value="OLY44092.1"/>
    <property type="molecule type" value="Genomic_DNA"/>
</dbReference>
<dbReference type="InterPro" id="IPR058532">
    <property type="entry name" value="YjbR/MT2646/Rv2570-like"/>
</dbReference>